<dbReference type="AlphaFoldDB" id="A4ADT8"/>
<gene>
    <name evidence="3" type="ORF">KT71_19617</name>
</gene>
<dbReference type="STRING" id="314285.KT71_19617"/>
<dbReference type="EMBL" id="AAOA02000005">
    <property type="protein sequence ID" value="EAQ95820.2"/>
    <property type="molecule type" value="Genomic_DNA"/>
</dbReference>
<evidence type="ECO:0000313" key="4">
    <source>
        <dbReference type="Proteomes" id="UP000019205"/>
    </source>
</evidence>
<dbReference type="HOGENOM" id="CLU_103317_2_0_6"/>
<feature type="domain" description="Type 4 fimbrial biogenesis protein PilX N-terminal" evidence="2">
    <location>
        <begin position="21"/>
        <end position="71"/>
    </location>
</feature>
<evidence type="ECO:0000313" key="3">
    <source>
        <dbReference type="EMBL" id="EAQ95820.2"/>
    </source>
</evidence>
<evidence type="ECO:0000259" key="2">
    <source>
        <dbReference type="Pfam" id="PF14341"/>
    </source>
</evidence>
<comment type="caution">
    <text evidence="3">The sequence shown here is derived from an EMBL/GenBank/DDBJ whole genome shotgun (WGS) entry which is preliminary data.</text>
</comment>
<organism evidence="3 4">
    <name type="scientific">Congregibacter litoralis KT71</name>
    <dbReference type="NCBI Taxonomy" id="314285"/>
    <lineage>
        <taxon>Bacteria</taxon>
        <taxon>Pseudomonadati</taxon>
        <taxon>Pseudomonadota</taxon>
        <taxon>Gammaproteobacteria</taxon>
        <taxon>Cellvibrionales</taxon>
        <taxon>Halieaceae</taxon>
        <taxon>Congregibacter</taxon>
    </lineage>
</organism>
<dbReference type="Pfam" id="PF14341">
    <property type="entry name" value="PilX_N"/>
    <property type="match status" value="1"/>
</dbReference>
<dbReference type="eggNOG" id="COG4726">
    <property type="taxonomic scope" value="Bacteria"/>
</dbReference>
<keyword evidence="1" id="KW-0472">Membrane</keyword>
<protein>
    <submittedName>
        <fullName evidence="3">Tfp pilus assembly protein PilX</fullName>
    </submittedName>
</protein>
<keyword evidence="1" id="KW-0812">Transmembrane</keyword>
<dbReference type="InterPro" id="IPR025746">
    <property type="entry name" value="PilX_N_dom"/>
</dbReference>
<dbReference type="OrthoDB" id="5298746at2"/>
<evidence type="ECO:0000256" key="1">
    <source>
        <dbReference type="SAM" id="Phobius"/>
    </source>
</evidence>
<feature type="transmembrane region" description="Helical" evidence="1">
    <location>
        <begin position="21"/>
        <end position="43"/>
    </location>
</feature>
<accession>A4ADT8</accession>
<keyword evidence="4" id="KW-1185">Reference proteome</keyword>
<proteinExistence type="predicted"/>
<reference evidence="3 4" key="2">
    <citation type="journal article" date="2009" name="PLoS ONE">
        <title>The photosynthetic apparatus and its regulation in the aerobic gammaproteobacterium Congregibacter litoralis gen. nov., sp. nov.</title>
        <authorList>
            <person name="Spring S."/>
            <person name="Lunsdorf H."/>
            <person name="Fuchs B.M."/>
            <person name="Tindall B.J."/>
        </authorList>
    </citation>
    <scope>NUCLEOTIDE SEQUENCE [LARGE SCALE GENOMIC DNA]</scope>
    <source>
        <strain evidence="3">KT71</strain>
    </source>
</reference>
<keyword evidence="1" id="KW-1133">Transmembrane helix</keyword>
<reference evidence="3 4" key="1">
    <citation type="journal article" date="2007" name="Proc. Natl. Acad. Sci. U.S.A.">
        <title>Characterization of a marine gammaproteobacterium capable of aerobic anoxygenic photosynthesis.</title>
        <authorList>
            <person name="Fuchs B.M."/>
            <person name="Spring S."/>
            <person name="Teeling H."/>
            <person name="Quast C."/>
            <person name="Wulf J."/>
            <person name="Schattenhofer M."/>
            <person name="Yan S."/>
            <person name="Ferriera S."/>
            <person name="Johnson J."/>
            <person name="Glockner F.O."/>
            <person name="Amann R."/>
        </authorList>
    </citation>
    <scope>NUCLEOTIDE SEQUENCE [LARGE SCALE GENOMIC DNA]</scope>
    <source>
        <strain evidence="3">KT71</strain>
    </source>
</reference>
<sequence length="174" mass="18490">MTGHRCIQSRRASTQCLRRQRGIVLPVVIILMVVMSILAISGMDDTAMQERMAGNLRDRDIAFQGAESALREGEAWLQANAAAAAVNANISGVQAADWNGVAPAPTNTLSGLYASGSIVSLAADPAFYVGPPELLRVNPGETPPEFREVFPVISRSLGATNATVVILRSTFEPL</sequence>
<name>A4ADT8_9GAMM</name>
<dbReference type="RefSeq" id="WP_023660404.1">
    <property type="nucleotide sequence ID" value="NZ_CM002299.1"/>
</dbReference>
<dbReference type="Proteomes" id="UP000019205">
    <property type="component" value="Chromosome"/>
</dbReference>